<organism evidence="2">
    <name type="scientific">Plasmodium chabaudi chabaudi</name>
    <dbReference type="NCBI Taxonomy" id="31271"/>
    <lineage>
        <taxon>Eukaryota</taxon>
        <taxon>Sar</taxon>
        <taxon>Alveolata</taxon>
        <taxon>Apicomplexa</taxon>
        <taxon>Aconoidasida</taxon>
        <taxon>Haemosporida</taxon>
        <taxon>Plasmodiidae</taxon>
        <taxon>Plasmodium</taxon>
        <taxon>Plasmodium (Vinckeia)</taxon>
    </lineage>
</organism>
<keyword evidence="1" id="KW-0812">Transmembrane</keyword>
<keyword evidence="1" id="KW-1133">Transmembrane helix</keyword>
<dbReference type="Pfam" id="PF06022">
    <property type="entry name" value="Cir_Bir_Yir"/>
    <property type="match status" value="1"/>
</dbReference>
<dbReference type="InterPro" id="IPR006477">
    <property type="entry name" value="Yir_bir_cir"/>
</dbReference>
<proteinExistence type="evidence at transcript level"/>
<evidence type="ECO:0000313" key="2">
    <source>
        <dbReference type="EMBL" id="AEP32843.1"/>
    </source>
</evidence>
<gene>
    <name evidence="2" type="primary">cir</name>
</gene>
<feature type="transmembrane region" description="Helical" evidence="1">
    <location>
        <begin position="253"/>
        <end position="274"/>
    </location>
</feature>
<dbReference type="AlphaFoldDB" id="G4XTY2"/>
<protein>
    <submittedName>
        <fullName evidence="2">Variant surface antigen</fullName>
    </submittedName>
</protein>
<evidence type="ECO:0000256" key="1">
    <source>
        <dbReference type="SAM" id="Phobius"/>
    </source>
</evidence>
<keyword evidence="1" id="KW-0472">Membrane</keyword>
<name>G4XTY2_PLACU</name>
<dbReference type="EMBL" id="JF904732">
    <property type="protein sequence ID" value="AEP32843.1"/>
    <property type="molecule type" value="mRNA"/>
</dbReference>
<reference evidence="2" key="1">
    <citation type="journal article" date="2011" name="Malar. J.">
        <title>Characterization and tissue-specific expression patterns of the Plasmodium chabaudi cir multigene family.</title>
        <authorList>
            <person name="Ebbinghaus P."/>
            <person name="Krucken J."/>
        </authorList>
    </citation>
    <scope>NUCLEOTIDE SEQUENCE</scope>
</reference>
<accession>G4XTY2</accession>
<sequence length="300" mass="34397">MSEELCKQIDQVEEYITFDSKSQNYKFKNDILNAYCPGSENGGKGQCESNDLKLGSAFMALLNNFKSIDGEDSKGDKIYQYAILWLSYKINQNPNIEFIRTTIDNILKQNEWYRELGITVNDKKSTIRFHYIYMNNLYNFLKGICETINKCKDPSKTSECMESAKNCSVLYRACIMQFPWREICNPYCSVLTNLKNDYDEIRKKYNDMHLPELNLPPGLSNCNEECSKKASARPNGLPASSLIPTNINNGNKLPYIAVPLVLIPIILGISYKYLTHGRRKKLNAKKKVKAIINLCDEKKA</sequence>